<dbReference type="Proteomes" id="UP000194260">
    <property type="component" value="Chromosome"/>
</dbReference>
<keyword evidence="3" id="KW-0520">NAD</keyword>
<dbReference type="InterPro" id="IPR036291">
    <property type="entry name" value="NAD(P)-bd_dom_sf"/>
</dbReference>
<keyword evidence="5" id="KW-1133">Transmembrane helix</keyword>
<reference evidence="8" key="1">
    <citation type="journal article" date="2017" name="Genome Biol. Evol.">
        <title>Comparative Genomic Analysis Identifies a Campylobacter Clade Deficient in Selenium Metabolism.</title>
        <authorList>
            <person name="Miller W.G."/>
            <person name="Yee E."/>
            <person name="Lopes B.S."/>
            <person name="Chapman M.H."/>
            <person name="Huynh S."/>
            <person name="Bono J.L."/>
            <person name="Parker C.T."/>
            <person name="Strachan N.J.C."/>
            <person name="Forbes K.J."/>
        </authorList>
    </citation>
    <scope>NUCLEOTIDE SEQUENCE [LARGE SCALE GENOMIC DNA]</scope>
    <source>
        <strain evidence="8">RM6137</strain>
    </source>
</reference>
<dbReference type="EMBL" id="CP018789">
    <property type="protein sequence ID" value="ARR01148.1"/>
    <property type="molecule type" value="Genomic_DNA"/>
</dbReference>
<dbReference type="PANTHER" id="PTHR43078:SF7">
    <property type="entry name" value="UDP-GLUCURONATE DECARBOXYLASE"/>
    <property type="match status" value="1"/>
</dbReference>
<dbReference type="GO" id="GO:0042732">
    <property type="term" value="P:D-xylose metabolic process"/>
    <property type="evidence" value="ECO:0007669"/>
    <property type="project" value="InterPro"/>
</dbReference>
<dbReference type="PANTHER" id="PTHR43078">
    <property type="entry name" value="UDP-GLUCURONIC ACID DECARBOXYLASE-RELATED"/>
    <property type="match status" value="1"/>
</dbReference>
<feature type="domain" description="NAD-dependent epimerase/dehydratase" evidence="6">
    <location>
        <begin position="28"/>
        <end position="272"/>
    </location>
</feature>
<dbReference type="GO" id="GO:0005737">
    <property type="term" value="C:cytoplasm"/>
    <property type="evidence" value="ECO:0007669"/>
    <property type="project" value="TreeGrafter"/>
</dbReference>
<dbReference type="GO" id="GO:0070403">
    <property type="term" value="F:NAD+ binding"/>
    <property type="evidence" value="ECO:0007669"/>
    <property type="project" value="InterPro"/>
</dbReference>
<evidence type="ECO:0000313" key="8">
    <source>
        <dbReference type="Proteomes" id="UP000194260"/>
    </source>
</evidence>
<dbReference type="AlphaFoldDB" id="A0A1X9SY08"/>
<evidence type="ECO:0000313" key="7">
    <source>
        <dbReference type="EMBL" id="ARR01148.1"/>
    </source>
</evidence>
<name>A0A1X9SY08_9BACT</name>
<evidence type="ECO:0000256" key="5">
    <source>
        <dbReference type="SAM" id="Phobius"/>
    </source>
</evidence>
<proteinExistence type="predicted"/>
<protein>
    <submittedName>
        <fullName evidence="7">UDP-glucuronate decarboxylase</fullName>
    </submittedName>
</protein>
<evidence type="ECO:0000256" key="2">
    <source>
        <dbReference type="ARBA" id="ARBA00022793"/>
    </source>
</evidence>
<comment type="cofactor">
    <cofactor evidence="1">
        <name>NAD(+)</name>
        <dbReference type="ChEBI" id="CHEBI:57540"/>
    </cofactor>
</comment>
<dbReference type="GO" id="GO:0048040">
    <property type="term" value="F:UDP-glucuronate decarboxylase activity"/>
    <property type="evidence" value="ECO:0007669"/>
    <property type="project" value="TreeGrafter"/>
</dbReference>
<gene>
    <name evidence="7" type="ORF">CSUIS_1355</name>
</gene>
<evidence type="ECO:0000256" key="1">
    <source>
        <dbReference type="ARBA" id="ARBA00001911"/>
    </source>
</evidence>
<dbReference type="STRING" id="1660073.CSUIS_1355"/>
<evidence type="ECO:0000256" key="4">
    <source>
        <dbReference type="ARBA" id="ARBA00023239"/>
    </source>
</evidence>
<dbReference type="RefSeq" id="WP_192940176.1">
    <property type="nucleotide sequence ID" value="NZ_CP018789.1"/>
</dbReference>
<dbReference type="SUPFAM" id="SSF51735">
    <property type="entry name" value="NAD(P)-binding Rossmann-fold domains"/>
    <property type="match status" value="1"/>
</dbReference>
<sequence>MYINNKLYQEDIKKIIIEDFIFLKNKSILITGASGLIGSCIVDILMFLNKKFDFNINIFAIFSNIENFEKRFPSYKNNKHFNILVQDIANLFDYNFYVDYIIHAASNTHPHLYGTKPVETIKLNIIGTLNVFNFAKKNKNSKSIFLSTMEVYGSNYNIKAFKENDIGFVNFMKSRACYPESKRTCETLCHSYIEEYDLDIVIARLGYIYGPTVKMDSTKADVQFLAKALNNENIIIKSEGLQKRSYLYVLDAAAGLLTILLKGKKGETYNVAAKSGNVLLRDYAKQLAQIANVRIVFENATEQEQKGFSTVLNSTLNDEKIKSLGWNEKFTFNEAIEHTFKIKKELINA</sequence>
<organism evidence="7 8">
    <name type="scientific">Campylobacter porcelli</name>
    <dbReference type="NCBI Taxonomy" id="1660073"/>
    <lineage>
        <taxon>Bacteria</taxon>
        <taxon>Pseudomonadati</taxon>
        <taxon>Campylobacterota</taxon>
        <taxon>Epsilonproteobacteria</taxon>
        <taxon>Campylobacterales</taxon>
        <taxon>Campylobacteraceae</taxon>
        <taxon>Campylobacter</taxon>
    </lineage>
</organism>
<keyword evidence="4" id="KW-0456">Lyase</keyword>
<dbReference type="Gene3D" id="3.40.50.720">
    <property type="entry name" value="NAD(P)-binding Rossmann-like Domain"/>
    <property type="match status" value="1"/>
</dbReference>
<keyword evidence="5" id="KW-0812">Transmembrane</keyword>
<keyword evidence="5" id="KW-0472">Membrane</keyword>
<evidence type="ECO:0000259" key="6">
    <source>
        <dbReference type="Pfam" id="PF01370"/>
    </source>
</evidence>
<dbReference type="KEGG" id="camy:CSUIS_1355"/>
<dbReference type="InterPro" id="IPR001509">
    <property type="entry name" value="Epimerase_deHydtase"/>
</dbReference>
<dbReference type="Pfam" id="PF01370">
    <property type="entry name" value="Epimerase"/>
    <property type="match status" value="1"/>
</dbReference>
<dbReference type="InterPro" id="IPR044516">
    <property type="entry name" value="UXS-like"/>
</dbReference>
<feature type="transmembrane region" description="Helical" evidence="5">
    <location>
        <begin position="28"/>
        <end position="48"/>
    </location>
</feature>
<accession>A0A1X9SY08</accession>
<keyword evidence="2" id="KW-0210">Decarboxylase</keyword>
<evidence type="ECO:0000256" key="3">
    <source>
        <dbReference type="ARBA" id="ARBA00023027"/>
    </source>
</evidence>